<keyword evidence="1" id="KW-0233">DNA recombination</keyword>
<evidence type="ECO:0008006" key="4">
    <source>
        <dbReference type="Google" id="ProtNLM"/>
    </source>
</evidence>
<accession>A0A4R2QTH2</accession>
<comment type="caution">
    <text evidence="2">The sequence shown here is derived from an EMBL/GenBank/DDBJ whole genome shotgun (WGS) entry which is preliminary data.</text>
</comment>
<dbReference type="GO" id="GO:0003677">
    <property type="term" value="F:DNA binding"/>
    <property type="evidence" value="ECO:0007669"/>
    <property type="project" value="InterPro"/>
</dbReference>
<reference evidence="2 3" key="1">
    <citation type="submission" date="2019-03" db="EMBL/GenBank/DDBJ databases">
        <title>Genomic Encyclopedia of Type Strains, Phase IV (KMG-IV): sequencing the most valuable type-strain genomes for metagenomic binning, comparative biology and taxonomic classification.</title>
        <authorList>
            <person name="Goeker M."/>
        </authorList>
    </citation>
    <scope>NUCLEOTIDE SEQUENCE [LARGE SCALE GENOMIC DNA]</scope>
    <source>
        <strain evidence="2 3">DSM 45765</strain>
    </source>
</reference>
<name>A0A4R2QTH2_9PSEU</name>
<sequence length="130" mass="14401">MPCPPELTETLRDHLARYGHDNAGRLFRGERGGDVPLISWNRAWRSARAATLSAEVAATPLARRPYDLRHAAVPTWLNGGVSAPKVAEWAGHSVDVLLQVYAKFLDGRDYTAQQQVEGARPFGWGVWRAP</sequence>
<dbReference type="GO" id="GO:0015074">
    <property type="term" value="P:DNA integration"/>
    <property type="evidence" value="ECO:0007669"/>
    <property type="project" value="InterPro"/>
</dbReference>
<dbReference type="SUPFAM" id="SSF56349">
    <property type="entry name" value="DNA breaking-rejoining enzymes"/>
    <property type="match status" value="1"/>
</dbReference>
<dbReference type="GO" id="GO:0006310">
    <property type="term" value="P:DNA recombination"/>
    <property type="evidence" value="ECO:0007669"/>
    <property type="project" value="UniProtKB-KW"/>
</dbReference>
<organism evidence="2 3">
    <name type="scientific">Tamaricihabitans halophyticus</name>
    <dbReference type="NCBI Taxonomy" id="1262583"/>
    <lineage>
        <taxon>Bacteria</taxon>
        <taxon>Bacillati</taxon>
        <taxon>Actinomycetota</taxon>
        <taxon>Actinomycetes</taxon>
        <taxon>Pseudonocardiales</taxon>
        <taxon>Pseudonocardiaceae</taxon>
        <taxon>Tamaricihabitans</taxon>
    </lineage>
</organism>
<dbReference type="InterPro" id="IPR011010">
    <property type="entry name" value="DNA_brk_join_enz"/>
</dbReference>
<dbReference type="EMBL" id="SLXQ01000005">
    <property type="protein sequence ID" value="TCP53007.1"/>
    <property type="molecule type" value="Genomic_DNA"/>
</dbReference>
<evidence type="ECO:0000313" key="3">
    <source>
        <dbReference type="Proteomes" id="UP000294911"/>
    </source>
</evidence>
<dbReference type="Gene3D" id="1.10.443.10">
    <property type="entry name" value="Intergrase catalytic core"/>
    <property type="match status" value="1"/>
</dbReference>
<keyword evidence="3" id="KW-1185">Reference proteome</keyword>
<proteinExistence type="predicted"/>
<dbReference type="Proteomes" id="UP000294911">
    <property type="component" value="Unassembled WGS sequence"/>
</dbReference>
<protein>
    <recommendedName>
        <fullName evidence="4">Phage integrase family protein</fullName>
    </recommendedName>
</protein>
<dbReference type="InterPro" id="IPR013762">
    <property type="entry name" value="Integrase-like_cat_sf"/>
</dbReference>
<gene>
    <name evidence="2" type="ORF">EV191_10568</name>
</gene>
<dbReference type="AlphaFoldDB" id="A0A4R2QTH2"/>
<evidence type="ECO:0000313" key="2">
    <source>
        <dbReference type="EMBL" id="TCP53007.1"/>
    </source>
</evidence>
<evidence type="ECO:0000256" key="1">
    <source>
        <dbReference type="ARBA" id="ARBA00023172"/>
    </source>
</evidence>